<evidence type="ECO:0000259" key="4">
    <source>
        <dbReference type="Pfam" id="PF23559"/>
    </source>
</evidence>
<sequence>MCGIVLSRKCWYCRDTVNFHGHKVPSMVESLLNLESSDNVGVVGIYEDPKIAKSYITRFAFELYYKIKYKFRAASFLVDVSKQLRVNTANGLENLHKELLSDMGVETMQELQRKRVLLVLERVDSEQHLKLLVEMGVSDWFGGGSRILIATENRNLFEDCPAVMNGVKLEKHCIREGELVKEKIVKEKKVVGFVKEFIDVINQLKEEDSNGRSVVSIVGMGGSGKTTLARMIYDSDEVTKVFPCRAWATVSKQCIEKEVYRNLLKSLKVPKSKYEKLSKEELKKKVRECLNGQSGKYLIVLDDVWNTQAWNKLEHLLPEKNNGSRILMTTRNDRVANHAMSKEPHHQLGPLDEEESWELFRSEVFGREECPSDLESIGKSIAKSCKGLPLAIVTIAGVVKKRKRSKTEWESIEKLIPHWCDDDDIDRMKKILKMSYDDLPKKLKPCFLYLGVFLEDYPIKVREIIRLWITEGFIQVRETGTSKAPPQPEDIGEEYLKELVDRNLVEVARRRRSDGEGVKTFRIHDLFRDLCISESNKEDDDNTKSNINSRRLSFTGNARSYVCSAKSNQSTSICSLFVCAIDFDWSSGILDNTQSVNVLYVDIFGGRAPSMDLEELIHLMYLKIDGPPEVPIRIGEFKQMRHLRSQGCVQLQLDREGSRDILQNLQSLCYVRADSVLATLIENGCFPNLKTLGLVLYPEDKQGGGRTEELRRLRGLSNLHNLKLKFDHTKHIHLPALPIDTFEFVSKLTKITLVIREHAQKLLIVVMLGVFRSFKCS</sequence>
<dbReference type="PANTHER" id="PTHR23155">
    <property type="entry name" value="DISEASE RESISTANCE PROTEIN RP"/>
    <property type="match status" value="1"/>
</dbReference>
<protein>
    <submittedName>
        <fullName evidence="6">Disease resistance protein RPP13-like</fullName>
    </submittedName>
</protein>
<dbReference type="Gene3D" id="3.40.50.300">
    <property type="entry name" value="P-loop containing nucleotide triphosphate hydrolases"/>
    <property type="match status" value="2"/>
</dbReference>
<dbReference type="InterPro" id="IPR036388">
    <property type="entry name" value="WH-like_DNA-bd_sf"/>
</dbReference>
<dbReference type="InterPro" id="IPR002182">
    <property type="entry name" value="NB-ARC"/>
</dbReference>
<keyword evidence="5" id="KW-1185">Reference proteome</keyword>
<reference evidence="6" key="2">
    <citation type="submission" date="2025-08" db="UniProtKB">
        <authorList>
            <consortium name="RefSeq"/>
        </authorList>
    </citation>
    <scope>IDENTIFICATION</scope>
    <source>
        <tissue evidence="6">Whole plant</tissue>
    </source>
</reference>
<reference evidence="5" key="1">
    <citation type="journal article" date="2016" name="Nat. Genet.">
        <title>The genome sequences of Arachis duranensis and Arachis ipaensis, the diploid ancestors of cultivated peanut.</title>
        <authorList>
            <person name="Bertioli D.J."/>
            <person name="Cannon S.B."/>
            <person name="Froenicke L."/>
            <person name="Huang G."/>
            <person name="Farmer A.D."/>
            <person name="Cannon E.K."/>
            <person name="Liu X."/>
            <person name="Gao D."/>
            <person name="Clevenger J."/>
            <person name="Dash S."/>
            <person name="Ren L."/>
            <person name="Moretzsohn M.C."/>
            <person name="Shirasawa K."/>
            <person name="Huang W."/>
            <person name="Vidigal B."/>
            <person name="Abernathy B."/>
            <person name="Chu Y."/>
            <person name="Niederhuth C.E."/>
            <person name="Umale P."/>
            <person name="Araujo A.C."/>
            <person name="Kozik A."/>
            <person name="Kim K.D."/>
            <person name="Burow M.D."/>
            <person name="Varshney R.K."/>
            <person name="Wang X."/>
            <person name="Zhang X."/>
            <person name="Barkley N."/>
            <person name="Guimaraes P.M."/>
            <person name="Isobe S."/>
            <person name="Guo B."/>
            <person name="Liao B."/>
            <person name="Stalker H.T."/>
            <person name="Schmitz R.J."/>
            <person name="Scheffler B.E."/>
            <person name="Leal-Bertioli S.C."/>
            <person name="Xun X."/>
            <person name="Jackson S.A."/>
            <person name="Michelmore R."/>
            <person name="Ozias-Akins P."/>
        </authorList>
    </citation>
    <scope>NUCLEOTIDE SEQUENCE [LARGE SCALE GENOMIC DNA]</scope>
    <source>
        <strain evidence="5">cv. V14167</strain>
    </source>
</reference>
<keyword evidence="2" id="KW-0611">Plant defense</keyword>
<dbReference type="SUPFAM" id="SSF52540">
    <property type="entry name" value="P-loop containing nucleoside triphosphate hydrolases"/>
    <property type="match status" value="2"/>
</dbReference>
<dbReference type="InterPro" id="IPR027417">
    <property type="entry name" value="P-loop_NTPase"/>
</dbReference>
<proteinExistence type="predicted"/>
<evidence type="ECO:0000259" key="3">
    <source>
        <dbReference type="Pfam" id="PF00931"/>
    </source>
</evidence>
<dbReference type="RefSeq" id="XP_052116707.1">
    <property type="nucleotide sequence ID" value="XM_052260747.1"/>
</dbReference>
<evidence type="ECO:0000313" key="6">
    <source>
        <dbReference type="RefSeq" id="XP_052116707.1"/>
    </source>
</evidence>
<dbReference type="PANTHER" id="PTHR23155:SF1193">
    <property type="entry name" value="DISEASE RESISTANCE PROTEIN RPP13-RELATED"/>
    <property type="match status" value="1"/>
</dbReference>
<dbReference type="PRINTS" id="PR00364">
    <property type="entry name" value="DISEASERSIST"/>
</dbReference>
<dbReference type="KEGG" id="adu:110280614"/>
<organism evidence="5 6">
    <name type="scientific">Arachis duranensis</name>
    <name type="common">Wild peanut</name>
    <dbReference type="NCBI Taxonomy" id="130453"/>
    <lineage>
        <taxon>Eukaryota</taxon>
        <taxon>Viridiplantae</taxon>
        <taxon>Streptophyta</taxon>
        <taxon>Embryophyta</taxon>
        <taxon>Tracheophyta</taxon>
        <taxon>Spermatophyta</taxon>
        <taxon>Magnoliopsida</taxon>
        <taxon>eudicotyledons</taxon>
        <taxon>Gunneridae</taxon>
        <taxon>Pentapetalae</taxon>
        <taxon>rosids</taxon>
        <taxon>fabids</taxon>
        <taxon>Fabales</taxon>
        <taxon>Fabaceae</taxon>
        <taxon>Papilionoideae</taxon>
        <taxon>50 kb inversion clade</taxon>
        <taxon>dalbergioids sensu lato</taxon>
        <taxon>Dalbergieae</taxon>
        <taxon>Pterocarpus clade</taxon>
        <taxon>Arachis</taxon>
    </lineage>
</organism>
<evidence type="ECO:0000256" key="1">
    <source>
        <dbReference type="ARBA" id="ARBA00022737"/>
    </source>
</evidence>
<dbReference type="GO" id="GO:0098542">
    <property type="term" value="P:defense response to other organism"/>
    <property type="evidence" value="ECO:0007669"/>
    <property type="project" value="TreeGrafter"/>
</dbReference>
<dbReference type="InterPro" id="IPR058922">
    <property type="entry name" value="WHD_DRP"/>
</dbReference>
<dbReference type="AlphaFoldDB" id="A0A9C6TMG3"/>
<dbReference type="FunFam" id="3.40.50.300:FF:001091">
    <property type="entry name" value="Probable disease resistance protein At1g61300"/>
    <property type="match status" value="1"/>
</dbReference>
<dbReference type="Proteomes" id="UP000515211">
    <property type="component" value="Chromosome 4"/>
</dbReference>
<dbReference type="GeneID" id="110280614"/>
<dbReference type="FunFam" id="1.10.10.10:FF:000322">
    <property type="entry name" value="Probable disease resistance protein At1g63360"/>
    <property type="match status" value="1"/>
</dbReference>
<dbReference type="Pfam" id="PF00931">
    <property type="entry name" value="NB-ARC"/>
    <property type="match status" value="1"/>
</dbReference>
<dbReference type="Gene3D" id="1.10.10.10">
    <property type="entry name" value="Winged helix-like DNA-binding domain superfamily/Winged helix DNA-binding domain"/>
    <property type="match status" value="1"/>
</dbReference>
<dbReference type="Gene3D" id="1.10.8.430">
    <property type="entry name" value="Helical domain of apoptotic protease-activating factors"/>
    <property type="match status" value="1"/>
</dbReference>
<feature type="domain" description="Disease resistance protein winged helix" evidence="4">
    <location>
        <begin position="452"/>
        <end position="531"/>
    </location>
</feature>
<keyword evidence="1" id="KW-0677">Repeat</keyword>
<dbReference type="GO" id="GO:0043531">
    <property type="term" value="F:ADP binding"/>
    <property type="evidence" value="ECO:0007669"/>
    <property type="project" value="InterPro"/>
</dbReference>
<gene>
    <name evidence="6" type="primary">LOC110280614</name>
</gene>
<accession>A0A9C6TMG3</accession>
<dbReference type="InterPro" id="IPR044974">
    <property type="entry name" value="Disease_R_plants"/>
</dbReference>
<dbReference type="Pfam" id="PF23559">
    <property type="entry name" value="WHD_DRP"/>
    <property type="match status" value="1"/>
</dbReference>
<dbReference type="InterPro" id="IPR042197">
    <property type="entry name" value="Apaf_helical"/>
</dbReference>
<name>A0A9C6TMG3_ARADU</name>
<evidence type="ECO:0000256" key="2">
    <source>
        <dbReference type="ARBA" id="ARBA00022821"/>
    </source>
</evidence>
<feature type="domain" description="NB-ARC" evidence="3">
    <location>
        <begin position="199"/>
        <end position="368"/>
    </location>
</feature>
<evidence type="ECO:0000313" key="5">
    <source>
        <dbReference type="Proteomes" id="UP000515211"/>
    </source>
</evidence>